<dbReference type="Proteomes" id="UP001595699">
    <property type="component" value="Unassembled WGS sequence"/>
</dbReference>
<protein>
    <submittedName>
        <fullName evidence="2">Aminoglycoside phosphotransferase family protein</fullName>
        <ecNumber evidence="2">2.7.1.-</ecNumber>
    </submittedName>
</protein>
<dbReference type="InterPro" id="IPR011009">
    <property type="entry name" value="Kinase-like_dom_sf"/>
</dbReference>
<keyword evidence="2" id="KW-0808">Transferase</keyword>
<evidence type="ECO:0000313" key="3">
    <source>
        <dbReference type="Proteomes" id="UP001595699"/>
    </source>
</evidence>
<reference evidence="3" key="1">
    <citation type="journal article" date="2019" name="Int. J. Syst. Evol. Microbiol.">
        <title>The Global Catalogue of Microorganisms (GCM) 10K type strain sequencing project: providing services to taxonomists for standard genome sequencing and annotation.</title>
        <authorList>
            <consortium name="The Broad Institute Genomics Platform"/>
            <consortium name="The Broad Institute Genome Sequencing Center for Infectious Disease"/>
            <person name="Wu L."/>
            <person name="Ma J."/>
        </authorList>
    </citation>
    <scope>NUCLEOTIDE SEQUENCE [LARGE SCALE GENOMIC DNA]</scope>
    <source>
        <strain evidence="3">CGMCC 4.7241</strain>
    </source>
</reference>
<dbReference type="EMBL" id="JBHRZH010000021">
    <property type="protein sequence ID" value="MFC3763874.1"/>
    <property type="molecule type" value="Genomic_DNA"/>
</dbReference>
<evidence type="ECO:0000313" key="2">
    <source>
        <dbReference type="EMBL" id="MFC3763874.1"/>
    </source>
</evidence>
<dbReference type="Gene3D" id="3.90.1200.10">
    <property type="match status" value="1"/>
</dbReference>
<accession>A0ABV7YHQ8</accession>
<proteinExistence type="predicted"/>
<sequence>MAETKAIGVRAAYEAMPERVRSWVERELGSAVVSAESQSGGFSPGAAARLVTADGTRAFVKAVGLELNPDSPGIHRAELAAMSALPETPWTPRLHAGYDDGDWVALLLEDIDGRQPHHPWTADDVEQVFGALGELSAALTPTPWPDAPPLAELDAPFLSSWSTIAAAVPDDIDPWIREHLDGLLELQDRAAVATRGNVLTHWDVRADNVLITPTSRVVFVDWAWACQAAGWVDTVVSALDLVISGSSVDADALLAKHRATAGADPDDVTALIAAIAGALVERSRTPAPPGLPTIREYQRNVSTALLEWTKRRTGW</sequence>
<keyword evidence="3" id="KW-1185">Reference proteome</keyword>
<evidence type="ECO:0000259" key="1">
    <source>
        <dbReference type="Pfam" id="PF01636"/>
    </source>
</evidence>
<dbReference type="Gene3D" id="3.30.200.20">
    <property type="entry name" value="Phosphorylase Kinase, domain 1"/>
    <property type="match status" value="1"/>
</dbReference>
<comment type="caution">
    <text evidence="2">The sequence shown here is derived from an EMBL/GenBank/DDBJ whole genome shotgun (WGS) entry which is preliminary data.</text>
</comment>
<feature type="domain" description="Aminoglycoside phosphotransferase" evidence="1">
    <location>
        <begin position="77"/>
        <end position="236"/>
    </location>
</feature>
<dbReference type="RefSeq" id="WP_205120930.1">
    <property type="nucleotide sequence ID" value="NZ_JAFBCM010000001.1"/>
</dbReference>
<dbReference type="InterPro" id="IPR002575">
    <property type="entry name" value="Aminoglycoside_PTrfase"/>
</dbReference>
<dbReference type="Pfam" id="PF01636">
    <property type="entry name" value="APH"/>
    <property type="match status" value="1"/>
</dbReference>
<dbReference type="GO" id="GO:0016740">
    <property type="term" value="F:transferase activity"/>
    <property type="evidence" value="ECO:0007669"/>
    <property type="project" value="UniProtKB-KW"/>
</dbReference>
<dbReference type="EC" id="2.7.1.-" evidence="2"/>
<gene>
    <name evidence="2" type="ORF">ACFOUW_23750</name>
</gene>
<organism evidence="2 3">
    <name type="scientific">Tenggerimyces flavus</name>
    <dbReference type="NCBI Taxonomy" id="1708749"/>
    <lineage>
        <taxon>Bacteria</taxon>
        <taxon>Bacillati</taxon>
        <taxon>Actinomycetota</taxon>
        <taxon>Actinomycetes</taxon>
        <taxon>Propionibacteriales</taxon>
        <taxon>Nocardioidaceae</taxon>
        <taxon>Tenggerimyces</taxon>
    </lineage>
</organism>
<name>A0ABV7YHQ8_9ACTN</name>
<dbReference type="SUPFAM" id="SSF56112">
    <property type="entry name" value="Protein kinase-like (PK-like)"/>
    <property type="match status" value="1"/>
</dbReference>